<dbReference type="EMBL" id="VSSQ01070917">
    <property type="protein sequence ID" value="MPN22635.1"/>
    <property type="molecule type" value="Genomic_DNA"/>
</dbReference>
<proteinExistence type="predicted"/>
<comment type="caution">
    <text evidence="1">The sequence shown here is derived from an EMBL/GenBank/DDBJ whole genome shotgun (WGS) entry which is preliminary data.</text>
</comment>
<reference evidence="1" key="1">
    <citation type="submission" date="2019-08" db="EMBL/GenBank/DDBJ databases">
        <authorList>
            <person name="Kucharzyk K."/>
            <person name="Murdoch R.W."/>
            <person name="Higgins S."/>
            <person name="Loffler F."/>
        </authorList>
    </citation>
    <scope>NUCLEOTIDE SEQUENCE</scope>
</reference>
<organism evidence="1">
    <name type="scientific">bioreactor metagenome</name>
    <dbReference type="NCBI Taxonomy" id="1076179"/>
    <lineage>
        <taxon>unclassified sequences</taxon>
        <taxon>metagenomes</taxon>
        <taxon>ecological metagenomes</taxon>
    </lineage>
</organism>
<name>A0A645G7M7_9ZZZZ</name>
<evidence type="ECO:0000313" key="1">
    <source>
        <dbReference type="EMBL" id="MPN22635.1"/>
    </source>
</evidence>
<dbReference type="AlphaFoldDB" id="A0A645G7M7"/>
<sequence length="48" mass="5417">MQVKFCNGQSILSEKCRKRSADVVIAVFCAKNVPYQCQEVRYTSDSDA</sequence>
<gene>
    <name evidence="1" type="ORF">SDC9_170018</name>
</gene>
<accession>A0A645G7M7</accession>
<protein>
    <submittedName>
        <fullName evidence="1">Uncharacterized protein</fullName>
    </submittedName>
</protein>